<evidence type="ECO:0000313" key="2">
    <source>
        <dbReference type="EMBL" id="GLS91411.1"/>
    </source>
</evidence>
<dbReference type="InterPro" id="IPR011990">
    <property type="entry name" value="TPR-like_helical_dom_sf"/>
</dbReference>
<evidence type="ECO:0008006" key="4">
    <source>
        <dbReference type="Google" id="ProtNLM"/>
    </source>
</evidence>
<dbReference type="EMBL" id="BSPQ01000013">
    <property type="protein sequence ID" value="GLS91411.1"/>
    <property type="molecule type" value="Genomic_DNA"/>
</dbReference>
<reference evidence="3" key="1">
    <citation type="journal article" date="2019" name="Int. J. Syst. Evol. Microbiol.">
        <title>The Global Catalogue of Microorganisms (GCM) 10K type strain sequencing project: providing services to taxonomists for standard genome sequencing and annotation.</title>
        <authorList>
            <consortium name="The Broad Institute Genomics Platform"/>
            <consortium name="The Broad Institute Genome Sequencing Center for Infectious Disease"/>
            <person name="Wu L."/>
            <person name="Ma J."/>
        </authorList>
    </citation>
    <scope>NUCLEOTIDE SEQUENCE [LARGE SCALE GENOMIC DNA]</scope>
    <source>
        <strain evidence="3">NBRC 103166</strain>
    </source>
</reference>
<dbReference type="Pfam" id="PF13181">
    <property type="entry name" value="TPR_8"/>
    <property type="match status" value="1"/>
</dbReference>
<evidence type="ECO:0000313" key="3">
    <source>
        <dbReference type="Proteomes" id="UP001157353"/>
    </source>
</evidence>
<protein>
    <recommendedName>
        <fullName evidence="4">Tetratricopeptide repeat protein</fullName>
    </recommendedName>
</protein>
<dbReference type="SUPFAM" id="SSF48452">
    <property type="entry name" value="TPR-like"/>
    <property type="match status" value="1"/>
</dbReference>
<proteinExistence type="predicted"/>
<feature type="chain" id="PRO_5045042649" description="Tetratricopeptide repeat protein" evidence="1">
    <location>
        <begin position="30"/>
        <end position="149"/>
    </location>
</feature>
<dbReference type="Proteomes" id="UP001157353">
    <property type="component" value="Unassembled WGS sequence"/>
</dbReference>
<dbReference type="Gene3D" id="1.25.40.10">
    <property type="entry name" value="Tetratricopeptide repeat domain"/>
    <property type="match status" value="1"/>
</dbReference>
<evidence type="ECO:0000256" key="1">
    <source>
        <dbReference type="SAM" id="SignalP"/>
    </source>
</evidence>
<dbReference type="RefSeq" id="WP_284204525.1">
    <property type="nucleotide sequence ID" value="NZ_BSPQ01000013.1"/>
</dbReference>
<gene>
    <name evidence="2" type="ORF">GCM10007916_24800</name>
</gene>
<comment type="caution">
    <text evidence="2">The sequence shown here is derived from an EMBL/GenBank/DDBJ whole genome shotgun (WGS) entry which is preliminary data.</text>
</comment>
<dbReference type="PROSITE" id="PS51257">
    <property type="entry name" value="PROKAR_LIPOPROTEIN"/>
    <property type="match status" value="1"/>
</dbReference>
<organism evidence="2 3">
    <name type="scientific">Psychromonas marina</name>
    <dbReference type="NCBI Taxonomy" id="88364"/>
    <lineage>
        <taxon>Bacteria</taxon>
        <taxon>Pseudomonadati</taxon>
        <taxon>Pseudomonadota</taxon>
        <taxon>Gammaproteobacteria</taxon>
        <taxon>Alteromonadales</taxon>
        <taxon>Psychromonadaceae</taxon>
        <taxon>Psychromonas</taxon>
    </lineage>
</organism>
<keyword evidence="3" id="KW-1185">Reference proteome</keyword>
<sequence>MMKKNTLQQMKKLSILSAALLLTACQSIPTTQQSSETNTPVNNKEVQVQTRQQVLEVDDVNQLSPAVSGLISQADAQKKADNNIAAMRTLERAIRIAPRHPESYYLLGELHFAEGNQTQARSLAQKAISLGATGKVRKQSLQLISKTEK</sequence>
<keyword evidence="1" id="KW-0732">Signal</keyword>
<accession>A0ABQ6E340</accession>
<feature type="signal peptide" evidence="1">
    <location>
        <begin position="1"/>
        <end position="29"/>
    </location>
</feature>
<name>A0ABQ6E340_9GAMM</name>
<dbReference type="InterPro" id="IPR019734">
    <property type="entry name" value="TPR_rpt"/>
</dbReference>